<evidence type="ECO:0000313" key="1">
    <source>
        <dbReference type="EMBL" id="CAB4698194.1"/>
    </source>
</evidence>
<sequence length="153" mass="17817">MLLPVHQVRVDIVEAVQHYDFRVDRKSHPPEEFKNLVMFGEFRSADNFAKLITPERKVAARCNGSILLPKRPSSGISRIDVGLLPRFDLRCIEFLECRDRHVDLSANFKNFRTSFWQSMRDSRNRLHVRSDVFTNATIAAGRRLNEYPIFVAN</sequence>
<reference evidence="1" key="1">
    <citation type="submission" date="2020-05" db="EMBL/GenBank/DDBJ databases">
        <authorList>
            <person name="Chiriac C."/>
            <person name="Salcher M."/>
            <person name="Ghai R."/>
            <person name="Kavagutti S V."/>
        </authorList>
    </citation>
    <scope>NUCLEOTIDE SEQUENCE</scope>
</reference>
<dbReference type="AlphaFoldDB" id="A0A6J6PQ34"/>
<name>A0A6J6PQ34_9ZZZZ</name>
<gene>
    <name evidence="1" type="ORF">UFOPK2350_01951</name>
</gene>
<proteinExistence type="predicted"/>
<accession>A0A6J6PQ34</accession>
<organism evidence="1">
    <name type="scientific">freshwater metagenome</name>
    <dbReference type="NCBI Taxonomy" id="449393"/>
    <lineage>
        <taxon>unclassified sequences</taxon>
        <taxon>metagenomes</taxon>
        <taxon>ecological metagenomes</taxon>
    </lineage>
</organism>
<dbReference type="EMBL" id="CAEZXE010000268">
    <property type="protein sequence ID" value="CAB4698194.1"/>
    <property type="molecule type" value="Genomic_DNA"/>
</dbReference>
<protein>
    <submittedName>
        <fullName evidence="1">Unannotated protein</fullName>
    </submittedName>
</protein>